<reference evidence="2 3" key="1">
    <citation type="journal article" date="2020" name="ISME J.">
        <title>Uncovering the hidden diversity of litter-decomposition mechanisms in mushroom-forming fungi.</title>
        <authorList>
            <person name="Floudas D."/>
            <person name="Bentzer J."/>
            <person name="Ahren D."/>
            <person name="Johansson T."/>
            <person name="Persson P."/>
            <person name="Tunlid A."/>
        </authorList>
    </citation>
    <scope>NUCLEOTIDE SEQUENCE [LARGE SCALE GENOMIC DNA]</scope>
    <source>
        <strain evidence="2 3">CBS 101986</strain>
    </source>
</reference>
<feature type="compositionally biased region" description="Basic residues" evidence="1">
    <location>
        <begin position="404"/>
        <end position="418"/>
    </location>
</feature>
<organism evidence="2 3">
    <name type="scientific">Psilocybe cf. subviscida</name>
    <dbReference type="NCBI Taxonomy" id="2480587"/>
    <lineage>
        <taxon>Eukaryota</taxon>
        <taxon>Fungi</taxon>
        <taxon>Dikarya</taxon>
        <taxon>Basidiomycota</taxon>
        <taxon>Agaricomycotina</taxon>
        <taxon>Agaricomycetes</taxon>
        <taxon>Agaricomycetidae</taxon>
        <taxon>Agaricales</taxon>
        <taxon>Agaricineae</taxon>
        <taxon>Strophariaceae</taxon>
        <taxon>Psilocybe</taxon>
    </lineage>
</organism>
<proteinExistence type="predicted"/>
<feature type="compositionally biased region" description="Polar residues" evidence="1">
    <location>
        <begin position="423"/>
        <end position="432"/>
    </location>
</feature>
<feature type="region of interest" description="Disordered" evidence="1">
    <location>
        <begin position="398"/>
        <end position="557"/>
    </location>
</feature>
<feature type="region of interest" description="Disordered" evidence="1">
    <location>
        <begin position="229"/>
        <end position="307"/>
    </location>
</feature>
<feature type="compositionally biased region" description="Polar residues" evidence="1">
    <location>
        <begin position="245"/>
        <end position="255"/>
    </location>
</feature>
<dbReference type="EMBL" id="JAACJJ010000056">
    <property type="protein sequence ID" value="KAF5313259.1"/>
    <property type="molecule type" value="Genomic_DNA"/>
</dbReference>
<dbReference type="AlphaFoldDB" id="A0A8H5EUV8"/>
<feature type="region of interest" description="Disordered" evidence="1">
    <location>
        <begin position="319"/>
        <end position="380"/>
    </location>
</feature>
<name>A0A8H5EUV8_9AGAR</name>
<accession>A0A8H5EUV8</accession>
<dbReference type="OrthoDB" id="3069009at2759"/>
<feature type="compositionally biased region" description="Low complexity" evidence="1">
    <location>
        <begin position="447"/>
        <end position="471"/>
    </location>
</feature>
<gene>
    <name evidence="2" type="ORF">D9619_002362</name>
</gene>
<keyword evidence="3" id="KW-1185">Reference proteome</keyword>
<evidence type="ECO:0000313" key="2">
    <source>
        <dbReference type="EMBL" id="KAF5313259.1"/>
    </source>
</evidence>
<comment type="caution">
    <text evidence="2">The sequence shown here is derived from an EMBL/GenBank/DDBJ whole genome shotgun (WGS) entry which is preliminary data.</text>
</comment>
<feature type="compositionally biased region" description="Basic and acidic residues" evidence="1">
    <location>
        <begin position="267"/>
        <end position="290"/>
    </location>
</feature>
<feature type="region of interest" description="Disordered" evidence="1">
    <location>
        <begin position="181"/>
        <end position="205"/>
    </location>
</feature>
<evidence type="ECO:0000313" key="3">
    <source>
        <dbReference type="Proteomes" id="UP000567179"/>
    </source>
</evidence>
<sequence length="586" mass="63404">MTEKKEKEQKKKVTPGMAATANRLETSHAVLFALKEVGSISGAQAVSLSSAAQASLALLKVVQDSEEDVDEDLVDLVLDTCGLVYIIIDACGADNGNGVIAANTELSSLTEAIDNFRVFCMKKIHGSLYRKIKKRGEDEKLMDGFRDHLRAWLVFFGGEGSPSVHDHLEDVISRKLRPQLKDPKADMHPLQPQRPHATSLSSSYAHKPVPPVPIFPVPAVQVQFPSPITSSPTSVAPSPGLVQPTPMTFPSSPKLLSTFDAATSDPRAQRRLADELRKQEERERWRRSEEMYNSLPPASPDDSTTQADNSLDAITAHMKQSQPQSMILPQPKPQPKPMSGNIVNPSSRPVSPRPPPPVSGTVSRPPTEEDLAATRAKQVEEDRVTALLLAGEMQLEMEAAEKGAKRKASKKHKDKHRPPAIGETSTGHTSDNAPIPVRIESPTAPGSPIRTPPSRTSSLSRSHSFSASGPRPASPKMPRPRRSPSPLNQEALLSSRSPQSSLFQASSSNELRPPMSTSEGRDRDIASSSGLRRSSDAVRPLPSPLQQRFSAEDINADQRGGIYISNVSKSGISFGSGSVKVRNLGN</sequence>
<feature type="compositionally biased region" description="Low complexity" evidence="1">
    <location>
        <begin position="491"/>
        <end position="508"/>
    </location>
</feature>
<dbReference type="Proteomes" id="UP000567179">
    <property type="component" value="Unassembled WGS sequence"/>
</dbReference>
<protein>
    <submittedName>
        <fullName evidence="2">Uncharacterized protein</fullName>
    </submittedName>
</protein>
<evidence type="ECO:0000256" key="1">
    <source>
        <dbReference type="SAM" id="MobiDB-lite"/>
    </source>
</evidence>